<dbReference type="AlphaFoldDB" id="A0A7S3F226"/>
<name>A0A7S3F226_9EUKA</name>
<evidence type="ECO:0000256" key="1">
    <source>
        <dbReference type="SAM" id="Phobius"/>
    </source>
</evidence>
<reference evidence="2" key="1">
    <citation type="submission" date="2021-01" db="EMBL/GenBank/DDBJ databases">
        <authorList>
            <person name="Corre E."/>
            <person name="Pelletier E."/>
            <person name="Niang G."/>
            <person name="Scheremetjew M."/>
            <person name="Finn R."/>
            <person name="Kale V."/>
            <person name="Holt S."/>
            <person name="Cochrane G."/>
            <person name="Meng A."/>
            <person name="Brown T."/>
            <person name="Cohen L."/>
        </authorList>
    </citation>
    <scope>NUCLEOTIDE SEQUENCE</scope>
    <source>
        <strain evidence="2">CCMP281</strain>
    </source>
</reference>
<protein>
    <recommendedName>
        <fullName evidence="3">GST C-terminal domain-containing protein</fullName>
    </recommendedName>
</protein>
<dbReference type="SUPFAM" id="SSF47616">
    <property type="entry name" value="GST C-terminal domain-like"/>
    <property type="match status" value="1"/>
</dbReference>
<sequence length="169" mass="18138">MRRAMHISAESAARSREEIDAIFDEVSATLEGKAFIVGDRFTAADLTFASLASPLLSVPQFAAIFPPHRFPPQLQSTTQALRATPAGQHALKCYASFRFASLAPDGMNLLPSDPSANLQRPLTIRSGGPRNNFLALTAAVLVVATPCALIVQQLYTRRAIDANRSNTGS</sequence>
<organism evidence="2">
    <name type="scientific">Haptolina ericina</name>
    <dbReference type="NCBI Taxonomy" id="156174"/>
    <lineage>
        <taxon>Eukaryota</taxon>
        <taxon>Haptista</taxon>
        <taxon>Haptophyta</taxon>
        <taxon>Prymnesiophyceae</taxon>
        <taxon>Prymnesiales</taxon>
        <taxon>Prymnesiaceae</taxon>
        <taxon>Haptolina</taxon>
    </lineage>
</organism>
<dbReference type="Gene3D" id="1.20.1050.10">
    <property type="match status" value="1"/>
</dbReference>
<dbReference type="CDD" id="cd00299">
    <property type="entry name" value="GST_C_family"/>
    <property type="match status" value="1"/>
</dbReference>
<dbReference type="EMBL" id="HBHX01036770">
    <property type="protein sequence ID" value="CAE0119735.1"/>
    <property type="molecule type" value="Transcribed_RNA"/>
</dbReference>
<keyword evidence="1" id="KW-1133">Transmembrane helix</keyword>
<accession>A0A7S3F226</accession>
<gene>
    <name evidence="2" type="ORF">HERI1096_LOCUS20436</name>
</gene>
<keyword evidence="1" id="KW-0812">Transmembrane</keyword>
<evidence type="ECO:0008006" key="3">
    <source>
        <dbReference type="Google" id="ProtNLM"/>
    </source>
</evidence>
<dbReference type="InterPro" id="IPR036282">
    <property type="entry name" value="Glutathione-S-Trfase_C_sf"/>
</dbReference>
<feature type="transmembrane region" description="Helical" evidence="1">
    <location>
        <begin position="133"/>
        <end position="155"/>
    </location>
</feature>
<evidence type="ECO:0000313" key="2">
    <source>
        <dbReference type="EMBL" id="CAE0119735.1"/>
    </source>
</evidence>
<dbReference type="Pfam" id="PF13410">
    <property type="entry name" value="GST_C_2"/>
    <property type="match status" value="1"/>
</dbReference>
<keyword evidence="1" id="KW-0472">Membrane</keyword>
<proteinExistence type="predicted"/>